<dbReference type="AlphaFoldDB" id="A0A2G8KLE6"/>
<keyword evidence="3" id="KW-1185">Reference proteome</keyword>
<protein>
    <recommendedName>
        <fullName evidence="4">Retrotransposon gag domain-containing protein</fullName>
    </recommendedName>
</protein>
<dbReference type="PANTHER" id="PTHR33198:SF20">
    <property type="entry name" value="RETROTRANSPOSON GAG DOMAIN-CONTAINING PROTEIN"/>
    <property type="match status" value="1"/>
</dbReference>
<feature type="compositionally biased region" description="Pro residues" evidence="1">
    <location>
        <begin position="22"/>
        <end position="35"/>
    </location>
</feature>
<comment type="caution">
    <text evidence="2">The sequence shown here is derived from an EMBL/GenBank/DDBJ whole genome shotgun (WGS) entry which is preliminary data.</text>
</comment>
<organism evidence="2 3">
    <name type="scientific">Stichopus japonicus</name>
    <name type="common">Sea cucumber</name>
    <dbReference type="NCBI Taxonomy" id="307972"/>
    <lineage>
        <taxon>Eukaryota</taxon>
        <taxon>Metazoa</taxon>
        <taxon>Echinodermata</taxon>
        <taxon>Eleutherozoa</taxon>
        <taxon>Echinozoa</taxon>
        <taxon>Holothuroidea</taxon>
        <taxon>Aspidochirotacea</taxon>
        <taxon>Aspidochirotida</taxon>
        <taxon>Stichopodidae</taxon>
        <taxon>Apostichopus</taxon>
    </lineage>
</organism>
<dbReference type="PANTHER" id="PTHR33198">
    <property type="entry name" value="ANK_REP_REGION DOMAIN-CONTAINING PROTEIN-RELATED"/>
    <property type="match status" value="1"/>
</dbReference>
<feature type="compositionally biased region" description="Polar residues" evidence="1">
    <location>
        <begin position="9"/>
        <end position="20"/>
    </location>
</feature>
<dbReference type="STRING" id="307972.A0A2G8KLE6"/>
<feature type="region of interest" description="Disordered" evidence="1">
    <location>
        <begin position="1"/>
        <end position="35"/>
    </location>
</feature>
<evidence type="ECO:0000313" key="2">
    <source>
        <dbReference type="EMBL" id="PIK48833.1"/>
    </source>
</evidence>
<dbReference type="EMBL" id="MRZV01000499">
    <property type="protein sequence ID" value="PIK48833.1"/>
    <property type="molecule type" value="Genomic_DNA"/>
</dbReference>
<gene>
    <name evidence="2" type="ORF">BSL78_14291</name>
</gene>
<dbReference type="Proteomes" id="UP000230750">
    <property type="component" value="Unassembled WGS sequence"/>
</dbReference>
<name>A0A2G8KLE6_STIJA</name>
<sequence length="173" mass="19636">MADSEETTTEATRMSRSSGNVHPPPRPLPNIAPPQPLQLKDGVAEEWKLFKQMFEGYCIITQLDKHETVYKKAVFLHCIGANGVKIYNSLTFTDGENQDDIRVIIKKLDEYFIGECNETYERYVFNKRDQNTGETIDAYVATLRTLAKACNFGELEESLIKDKLVLGIIDPNT</sequence>
<dbReference type="OrthoDB" id="6146551at2759"/>
<accession>A0A2G8KLE6</accession>
<evidence type="ECO:0000256" key="1">
    <source>
        <dbReference type="SAM" id="MobiDB-lite"/>
    </source>
</evidence>
<proteinExistence type="predicted"/>
<reference evidence="2 3" key="1">
    <citation type="journal article" date="2017" name="PLoS Biol.">
        <title>The sea cucumber genome provides insights into morphological evolution and visceral regeneration.</title>
        <authorList>
            <person name="Zhang X."/>
            <person name="Sun L."/>
            <person name="Yuan J."/>
            <person name="Sun Y."/>
            <person name="Gao Y."/>
            <person name="Zhang L."/>
            <person name="Li S."/>
            <person name="Dai H."/>
            <person name="Hamel J.F."/>
            <person name="Liu C."/>
            <person name="Yu Y."/>
            <person name="Liu S."/>
            <person name="Lin W."/>
            <person name="Guo K."/>
            <person name="Jin S."/>
            <person name="Xu P."/>
            <person name="Storey K.B."/>
            <person name="Huan P."/>
            <person name="Zhang T."/>
            <person name="Zhou Y."/>
            <person name="Zhang J."/>
            <person name="Lin C."/>
            <person name="Li X."/>
            <person name="Xing L."/>
            <person name="Huo D."/>
            <person name="Sun M."/>
            <person name="Wang L."/>
            <person name="Mercier A."/>
            <person name="Li F."/>
            <person name="Yang H."/>
            <person name="Xiang J."/>
        </authorList>
    </citation>
    <scope>NUCLEOTIDE SEQUENCE [LARGE SCALE GENOMIC DNA]</scope>
    <source>
        <strain evidence="2">Shaxun</strain>
        <tissue evidence="2">Muscle</tissue>
    </source>
</reference>
<evidence type="ECO:0008006" key="4">
    <source>
        <dbReference type="Google" id="ProtNLM"/>
    </source>
</evidence>
<evidence type="ECO:0000313" key="3">
    <source>
        <dbReference type="Proteomes" id="UP000230750"/>
    </source>
</evidence>